<accession>A0A9Q0KJD4</accession>
<name>A0A9Q0KJD4_9MAGN</name>
<evidence type="ECO:0000313" key="1">
    <source>
        <dbReference type="EMBL" id="KAJ4971555.1"/>
    </source>
</evidence>
<evidence type="ECO:0000313" key="2">
    <source>
        <dbReference type="Proteomes" id="UP001141806"/>
    </source>
</evidence>
<reference evidence="1" key="1">
    <citation type="journal article" date="2023" name="Plant J.">
        <title>The genome of the king protea, Protea cynaroides.</title>
        <authorList>
            <person name="Chang J."/>
            <person name="Duong T.A."/>
            <person name="Schoeman C."/>
            <person name="Ma X."/>
            <person name="Roodt D."/>
            <person name="Barker N."/>
            <person name="Li Z."/>
            <person name="Van de Peer Y."/>
            <person name="Mizrachi E."/>
        </authorList>
    </citation>
    <scope>NUCLEOTIDE SEQUENCE</scope>
    <source>
        <tissue evidence="1">Young leaves</tissue>
    </source>
</reference>
<proteinExistence type="predicted"/>
<organism evidence="1 2">
    <name type="scientific">Protea cynaroides</name>
    <dbReference type="NCBI Taxonomy" id="273540"/>
    <lineage>
        <taxon>Eukaryota</taxon>
        <taxon>Viridiplantae</taxon>
        <taxon>Streptophyta</taxon>
        <taxon>Embryophyta</taxon>
        <taxon>Tracheophyta</taxon>
        <taxon>Spermatophyta</taxon>
        <taxon>Magnoliopsida</taxon>
        <taxon>Proteales</taxon>
        <taxon>Proteaceae</taxon>
        <taxon>Protea</taxon>
    </lineage>
</organism>
<sequence length="234" mass="26408">MIREKKSDARMLFCKASFICWHLWLARNDLLFQKKERSTTEVLNHALSAFMEFSDIHFPQLLPTIEHSIYTLKYPNDRQSLDGFLVINTDTCLLEDRHLGGIGFSWGTFGDQLSKAYSRDCVFQSVIEGEALAVCEALVSAVEAAYDLILIKSTIELDEMIKSLQTLEVEIRYTLLNPLSSTCILFCSPLSMICHERSSSSPCPPHLGRKASALPRRTQFVSKALARLEELGLA</sequence>
<keyword evidence="2" id="KW-1185">Reference proteome</keyword>
<dbReference type="OrthoDB" id="1906820at2759"/>
<dbReference type="AlphaFoldDB" id="A0A9Q0KJD4"/>
<dbReference type="Proteomes" id="UP001141806">
    <property type="component" value="Unassembled WGS sequence"/>
</dbReference>
<gene>
    <name evidence="1" type="ORF">NE237_004654</name>
</gene>
<evidence type="ECO:0008006" key="3">
    <source>
        <dbReference type="Google" id="ProtNLM"/>
    </source>
</evidence>
<protein>
    <recommendedName>
        <fullName evidence="3">RNase H type-1 domain-containing protein</fullName>
    </recommendedName>
</protein>
<dbReference type="EMBL" id="JAMYWD010000005">
    <property type="protein sequence ID" value="KAJ4971555.1"/>
    <property type="molecule type" value="Genomic_DNA"/>
</dbReference>
<comment type="caution">
    <text evidence="1">The sequence shown here is derived from an EMBL/GenBank/DDBJ whole genome shotgun (WGS) entry which is preliminary data.</text>
</comment>